<dbReference type="PATRIC" id="fig|1434120.4.peg.253"/>
<dbReference type="Gene3D" id="3.30.450.380">
    <property type="match status" value="1"/>
</dbReference>
<dbReference type="InterPro" id="IPR056570">
    <property type="entry name" value="PilB3-like_N"/>
</dbReference>
<dbReference type="HOGENOM" id="CLU_005379_2_1_2"/>
<dbReference type="InterPro" id="IPR001482">
    <property type="entry name" value="T2SS/T4SS_dom"/>
</dbReference>
<dbReference type="KEGG" id="msw:MSSIT_0194"/>
<dbReference type="Pfam" id="PF00437">
    <property type="entry name" value="T2SSE"/>
    <property type="match status" value="1"/>
</dbReference>
<dbReference type="AlphaFoldDB" id="A0A0E3P0Q7"/>
<keyword evidence="5" id="KW-1185">Reference proteome</keyword>
<evidence type="ECO:0000259" key="2">
    <source>
        <dbReference type="Pfam" id="PF00437"/>
    </source>
</evidence>
<accession>A0A0E3P0Q7</accession>
<dbReference type="PANTHER" id="PTHR30486:SF6">
    <property type="entry name" value="TYPE IV PILUS RETRACTATION ATPASE PILT"/>
    <property type="match status" value="1"/>
</dbReference>
<comment type="similarity">
    <text evidence="1">Belongs to the GSP E family.</text>
</comment>
<dbReference type="Pfam" id="PF23990">
    <property type="entry name" value="PilB3_N"/>
    <property type="match status" value="1"/>
</dbReference>
<proteinExistence type="inferred from homology"/>
<protein>
    <submittedName>
        <fullName evidence="4">Type II secretion system protein</fullName>
    </submittedName>
</protein>
<feature type="domain" description="PilB3-like N-terminal" evidence="3">
    <location>
        <begin position="42"/>
        <end position="111"/>
    </location>
</feature>
<name>A0A0E3P0Q7_9EURY</name>
<organism evidence="4 5">
    <name type="scientific">Methanosarcina siciliae T4/M</name>
    <dbReference type="NCBI Taxonomy" id="1434120"/>
    <lineage>
        <taxon>Archaea</taxon>
        <taxon>Methanobacteriati</taxon>
        <taxon>Methanobacteriota</taxon>
        <taxon>Stenosarchaea group</taxon>
        <taxon>Methanomicrobia</taxon>
        <taxon>Methanosarcinales</taxon>
        <taxon>Methanosarcinaceae</taxon>
        <taxon>Methanosarcina</taxon>
    </lineage>
</organism>
<dbReference type="Gene3D" id="3.40.50.300">
    <property type="entry name" value="P-loop containing nucleotide triphosphate hydrolases"/>
    <property type="match status" value="1"/>
</dbReference>
<sequence>MFGPIQLKEKSEGESMDEVTEISEKKSFISGLFGKTGDSNSISDILKRAKSYFDKPLRSMPAYDPEEDGPLVEFEVPGGMKEIERYWLQEPYALVSILEDRRTRYYKLIEPALTKFEKEVLERIYEDFQDILILNPTTSKIEKDALLVDKTLLLLERYKAEVSSSAIHRITYYLRRNMLGYEKINPLFYDPYIEDVSCDGVGIPLYIYHTRYLNIESNIFFEEEELDSLVIKMCQMNNKHISVSHPIVDATIQDGSRLQAMLGREITPRGSSFTIRKFRKDPITPIDLLGFKTCDMEMLVYLWMVIENGYNMLFAGGTASGKTSMLNATSLFMPSTAKIVSIEDTRELLLYHNNWVPGIARESFASEATGEVSMFDLLKAALRQRPDFIIVGEVRGSEALTLFQAMSTGHATSSTMHAGDVRTVINRLTHEPINVPQLMLQSLDVLCIQEQVYIEEKRVRRTSSLVEVINVDPETGDLGINELFNWEPSEDSFLKVGDSYLMQEIMHVRGWDTGQLRSEIENRRKILTYLYEKNMRSYIQVSLVVQTYQSYPKMVLEAIENDTLRSMI</sequence>
<reference evidence="4 5" key="1">
    <citation type="submission" date="2014-07" db="EMBL/GenBank/DDBJ databases">
        <title>Methanogenic archaea and the global carbon cycle.</title>
        <authorList>
            <person name="Henriksen J.R."/>
            <person name="Luke J."/>
            <person name="Reinhart S."/>
            <person name="Benedict M.N."/>
            <person name="Youngblut N.D."/>
            <person name="Metcalf M.E."/>
            <person name="Whitaker R.J."/>
            <person name="Metcalf W.W."/>
        </authorList>
    </citation>
    <scope>NUCLEOTIDE SEQUENCE [LARGE SCALE GENOMIC DNA]</scope>
    <source>
        <strain evidence="4 5">T4/M</strain>
    </source>
</reference>
<dbReference type="GO" id="GO:0016887">
    <property type="term" value="F:ATP hydrolysis activity"/>
    <property type="evidence" value="ECO:0007669"/>
    <property type="project" value="InterPro"/>
</dbReference>
<dbReference type="PANTHER" id="PTHR30486">
    <property type="entry name" value="TWITCHING MOTILITY PROTEIN PILT"/>
    <property type="match status" value="1"/>
</dbReference>
<feature type="domain" description="Bacterial type II secretion system protein E" evidence="2">
    <location>
        <begin position="243"/>
        <end position="449"/>
    </location>
</feature>
<dbReference type="InterPro" id="IPR027417">
    <property type="entry name" value="P-loop_NTPase"/>
</dbReference>
<evidence type="ECO:0000313" key="5">
    <source>
        <dbReference type="Proteomes" id="UP000033111"/>
    </source>
</evidence>
<dbReference type="Proteomes" id="UP000033111">
    <property type="component" value="Chromosome"/>
</dbReference>
<dbReference type="InterPro" id="IPR050921">
    <property type="entry name" value="T4SS_GSP_E_ATPase"/>
</dbReference>
<evidence type="ECO:0000259" key="3">
    <source>
        <dbReference type="Pfam" id="PF23990"/>
    </source>
</evidence>
<gene>
    <name evidence="4" type="ORF">MSSIT_0194</name>
</gene>
<evidence type="ECO:0000256" key="1">
    <source>
        <dbReference type="ARBA" id="ARBA00006611"/>
    </source>
</evidence>
<dbReference type="CDD" id="cd01130">
    <property type="entry name" value="VirB11-like_ATPase"/>
    <property type="match status" value="1"/>
</dbReference>
<dbReference type="EMBL" id="CP009506">
    <property type="protein sequence ID" value="AKB26913.1"/>
    <property type="molecule type" value="Genomic_DNA"/>
</dbReference>
<evidence type="ECO:0000313" key="4">
    <source>
        <dbReference type="EMBL" id="AKB26913.1"/>
    </source>
</evidence>
<dbReference type="SUPFAM" id="SSF52540">
    <property type="entry name" value="P-loop containing nucleoside triphosphate hydrolases"/>
    <property type="match status" value="1"/>
</dbReference>